<reference evidence="2" key="1">
    <citation type="submission" date="2019-05" db="EMBL/GenBank/DDBJ databases">
        <title>Metatranscriptomic reconstruction reveals RNA viruses with the potential to shape carbon cycling in soil.</title>
        <authorList>
            <person name="Starr E.P."/>
            <person name="Nuccio E."/>
            <person name="Pett-Ridge J."/>
            <person name="Banfield J.F."/>
            <person name="Firestone M.K."/>
        </authorList>
    </citation>
    <scope>NUCLEOTIDE SEQUENCE</scope>
    <source>
        <strain evidence="2">H1_Rhizo_Litter_3_2223</strain>
    </source>
</reference>
<sequence>MSFADPQSVTISGTTVPLPRVSSGVNSGSFGSADNTTLLSVSHQYGRRNRRSVRLSNAKISADPMTPSQNVRSSMSVTLVVDTPVNGYSVAEAKAVADALVAYLTASTGARVTQLLGGEN</sequence>
<proteinExistence type="predicted"/>
<evidence type="ECO:0000313" key="2">
    <source>
        <dbReference type="EMBL" id="QDH91374.1"/>
    </source>
</evidence>
<evidence type="ECO:0000256" key="1">
    <source>
        <dbReference type="SAM" id="MobiDB-lite"/>
    </source>
</evidence>
<protein>
    <submittedName>
        <fullName evidence="2">Uncharacterized protein</fullName>
    </submittedName>
</protein>
<feature type="compositionally biased region" description="Polar residues" evidence="1">
    <location>
        <begin position="33"/>
        <end position="43"/>
    </location>
</feature>
<name>A0A514DCN1_9VIRU</name>
<organism evidence="2">
    <name type="scientific">Leviviridae sp</name>
    <dbReference type="NCBI Taxonomy" id="2027243"/>
    <lineage>
        <taxon>Viruses</taxon>
        <taxon>Riboviria</taxon>
        <taxon>Orthornavirae</taxon>
        <taxon>Lenarviricota</taxon>
        <taxon>Leviviricetes</taxon>
        <taxon>Norzivirales</taxon>
        <taxon>Fiersviridae</taxon>
    </lineage>
</organism>
<accession>A0A514DCN1</accession>
<feature type="compositionally biased region" description="Low complexity" evidence="1">
    <location>
        <begin position="21"/>
        <end position="32"/>
    </location>
</feature>
<feature type="region of interest" description="Disordered" evidence="1">
    <location>
        <begin position="14"/>
        <end position="69"/>
    </location>
</feature>
<dbReference type="EMBL" id="MN036188">
    <property type="protein sequence ID" value="QDH91374.1"/>
    <property type="molecule type" value="Genomic_RNA"/>
</dbReference>
<gene>
    <name evidence="2" type="ORF">H1RhizoLitter32223_000003</name>
</gene>